<comment type="caution">
    <text evidence="2">The sequence shown here is derived from an EMBL/GenBank/DDBJ whole genome shotgun (WGS) entry which is preliminary data.</text>
</comment>
<evidence type="ECO:0000313" key="3">
    <source>
        <dbReference type="Proteomes" id="UP000828390"/>
    </source>
</evidence>
<organism evidence="2 3">
    <name type="scientific">Dreissena polymorpha</name>
    <name type="common">Zebra mussel</name>
    <name type="synonym">Mytilus polymorpha</name>
    <dbReference type="NCBI Taxonomy" id="45954"/>
    <lineage>
        <taxon>Eukaryota</taxon>
        <taxon>Metazoa</taxon>
        <taxon>Spiralia</taxon>
        <taxon>Lophotrochozoa</taxon>
        <taxon>Mollusca</taxon>
        <taxon>Bivalvia</taxon>
        <taxon>Autobranchia</taxon>
        <taxon>Heteroconchia</taxon>
        <taxon>Euheterodonta</taxon>
        <taxon>Imparidentia</taxon>
        <taxon>Neoheterodontei</taxon>
        <taxon>Myida</taxon>
        <taxon>Dreissenoidea</taxon>
        <taxon>Dreissenidae</taxon>
        <taxon>Dreissena</taxon>
    </lineage>
</organism>
<protein>
    <submittedName>
        <fullName evidence="2">Uncharacterized protein</fullName>
    </submittedName>
</protein>
<proteinExistence type="predicted"/>
<gene>
    <name evidence="2" type="ORF">DPMN_043439</name>
</gene>
<evidence type="ECO:0000256" key="1">
    <source>
        <dbReference type="SAM" id="MobiDB-lite"/>
    </source>
</evidence>
<reference evidence="2" key="2">
    <citation type="submission" date="2020-11" db="EMBL/GenBank/DDBJ databases">
        <authorList>
            <person name="McCartney M.A."/>
            <person name="Auch B."/>
            <person name="Kono T."/>
            <person name="Mallez S."/>
            <person name="Becker A."/>
            <person name="Gohl D.M."/>
            <person name="Silverstein K.A.T."/>
            <person name="Koren S."/>
            <person name="Bechman K.B."/>
            <person name="Herman A."/>
            <person name="Abrahante J.E."/>
            <person name="Garbe J."/>
        </authorList>
    </citation>
    <scope>NUCLEOTIDE SEQUENCE</scope>
    <source>
        <strain evidence="2">Duluth1</strain>
        <tissue evidence="2">Whole animal</tissue>
    </source>
</reference>
<sequence length="58" mass="6373">MRRGSDANQNSHLSGKKGSVEKSVNYQSATPTPVAWEAKPVQFQAVLHMSVYHLYAVA</sequence>
<dbReference type="AlphaFoldDB" id="A0A9D4D2T7"/>
<feature type="compositionally biased region" description="Polar residues" evidence="1">
    <location>
        <begin position="1"/>
        <end position="13"/>
    </location>
</feature>
<dbReference type="Proteomes" id="UP000828390">
    <property type="component" value="Unassembled WGS sequence"/>
</dbReference>
<accession>A0A9D4D2T7</accession>
<feature type="region of interest" description="Disordered" evidence="1">
    <location>
        <begin position="1"/>
        <end position="25"/>
    </location>
</feature>
<dbReference type="EMBL" id="JAIWYP010000011">
    <property type="protein sequence ID" value="KAH3736864.1"/>
    <property type="molecule type" value="Genomic_DNA"/>
</dbReference>
<reference evidence="2" key="1">
    <citation type="journal article" date="2019" name="bioRxiv">
        <title>The Genome of the Zebra Mussel, Dreissena polymorpha: A Resource for Invasive Species Research.</title>
        <authorList>
            <person name="McCartney M.A."/>
            <person name="Auch B."/>
            <person name="Kono T."/>
            <person name="Mallez S."/>
            <person name="Zhang Y."/>
            <person name="Obille A."/>
            <person name="Becker A."/>
            <person name="Abrahante J.E."/>
            <person name="Garbe J."/>
            <person name="Badalamenti J.P."/>
            <person name="Herman A."/>
            <person name="Mangelson H."/>
            <person name="Liachko I."/>
            <person name="Sullivan S."/>
            <person name="Sone E.D."/>
            <person name="Koren S."/>
            <person name="Silverstein K.A.T."/>
            <person name="Beckman K.B."/>
            <person name="Gohl D.M."/>
        </authorList>
    </citation>
    <scope>NUCLEOTIDE SEQUENCE</scope>
    <source>
        <strain evidence="2">Duluth1</strain>
        <tissue evidence="2">Whole animal</tissue>
    </source>
</reference>
<evidence type="ECO:0000313" key="2">
    <source>
        <dbReference type="EMBL" id="KAH3736864.1"/>
    </source>
</evidence>
<keyword evidence="3" id="KW-1185">Reference proteome</keyword>
<name>A0A9D4D2T7_DREPO</name>